<proteinExistence type="predicted"/>
<dbReference type="InterPro" id="IPR010621">
    <property type="entry name" value="DUF1214"/>
</dbReference>
<dbReference type="PANTHER" id="PTHR36509:SF2">
    <property type="entry name" value="BLL3101 PROTEIN"/>
    <property type="match status" value="1"/>
</dbReference>
<keyword evidence="4" id="KW-1185">Reference proteome</keyword>
<name>A0A9W6H7A4_9MICO</name>
<evidence type="ECO:0000259" key="2">
    <source>
        <dbReference type="Pfam" id="PF06863"/>
    </source>
</evidence>
<dbReference type="AlphaFoldDB" id="A0A9W6H7A4"/>
<dbReference type="Pfam" id="PF06742">
    <property type="entry name" value="DUF1214"/>
    <property type="match status" value="1"/>
</dbReference>
<protein>
    <recommendedName>
        <fullName evidence="5">Carboxylesterase</fullName>
    </recommendedName>
</protein>
<evidence type="ECO:0000313" key="4">
    <source>
        <dbReference type="Proteomes" id="UP001142372"/>
    </source>
</evidence>
<dbReference type="EMBL" id="BSEN01000003">
    <property type="protein sequence ID" value="GLJ75244.1"/>
    <property type="molecule type" value="Genomic_DNA"/>
</dbReference>
<dbReference type="Gene3D" id="2.60.120.600">
    <property type="entry name" value="Domain of unknown function DUF1214, C-terminal domain"/>
    <property type="match status" value="1"/>
</dbReference>
<evidence type="ECO:0000259" key="1">
    <source>
        <dbReference type="Pfam" id="PF06742"/>
    </source>
</evidence>
<feature type="domain" description="DUF1214" evidence="1">
    <location>
        <begin position="214"/>
        <end position="299"/>
    </location>
</feature>
<dbReference type="Pfam" id="PF06863">
    <property type="entry name" value="DUF1254"/>
    <property type="match status" value="1"/>
</dbReference>
<dbReference type="SUPFAM" id="SSF160935">
    <property type="entry name" value="VPA0735-like"/>
    <property type="match status" value="1"/>
</dbReference>
<dbReference type="InterPro" id="IPR037049">
    <property type="entry name" value="DUF1214_C_sf"/>
</dbReference>
<reference evidence="3" key="2">
    <citation type="submission" date="2023-01" db="EMBL/GenBank/DDBJ databases">
        <authorList>
            <person name="Sun Q."/>
            <person name="Evtushenko L."/>
        </authorList>
    </citation>
    <scope>NUCLEOTIDE SEQUENCE</scope>
    <source>
        <strain evidence="3">VKM Ac-1401</strain>
    </source>
</reference>
<evidence type="ECO:0008006" key="5">
    <source>
        <dbReference type="Google" id="ProtNLM"/>
    </source>
</evidence>
<accession>A0A9W6H7A4</accession>
<dbReference type="PANTHER" id="PTHR36509">
    <property type="entry name" value="BLL3101 PROTEIN"/>
    <property type="match status" value="1"/>
</dbReference>
<feature type="domain" description="DUF1254" evidence="2">
    <location>
        <begin position="29"/>
        <end position="79"/>
    </location>
</feature>
<dbReference type="InterPro" id="IPR010679">
    <property type="entry name" value="DUF1254"/>
</dbReference>
<comment type="caution">
    <text evidence="3">The sequence shown here is derived from an EMBL/GenBank/DDBJ whole genome shotgun (WGS) entry which is preliminary data.</text>
</comment>
<evidence type="ECO:0000313" key="3">
    <source>
        <dbReference type="EMBL" id="GLJ75244.1"/>
    </source>
</evidence>
<reference evidence="3" key="1">
    <citation type="journal article" date="2014" name="Int. J. Syst. Evol. Microbiol.">
        <title>Complete genome sequence of Corynebacterium casei LMG S-19264T (=DSM 44701T), isolated from a smear-ripened cheese.</title>
        <authorList>
            <consortium name="US DOE Joint Genome Institute (JGI-PGF)"/>
            <person name="Walter F."/>
            <person name="Albersmeier A."/>
            <person name="Kalinowski J."/>
            <person name="Ruckert C."/>
        </authorList>
    </citation>
    <scope>NUCLEOTIDE SEQUENCE</scope>
    <source>
        <strain evidence="3">VKM Ac-1401</strain>
    </source>
</reference>
<organism evidence="3 4">
    <name type="scientific">Leifsonia poae</name>
    <dbReference type="NCBI Taxonomy" id="110933"/>
    <lineage>
        <taxon>Bacteria</taxon>
        <taxon>Bacillati</taxon>
        <taxon>Actinomycetota</taxon>
        <taxon>Actinomycetes</taxon>
        <taxon>Micrococcales</taxon>
        <taxon>Microbacteriaceae</taxon>
        <taxon>Leifsonia</taxon>
    </lineage>
</organism>
<sequence length="322" mass="34999">MAVTVDNFVRAESDTYFRKAAGRSGVGVLHHARVPTRVEEQSVVRMNRDTLYSSGVVDVEAGPVTVHLPDSDGRFLSLMPVSQDHYTTGCVYGAGPHTFTRELIGTRYAGIVVRTLVDPENADDVAAVHALQDAIRIDTPVVGAPLEAPNWDQASLGIVRDTLRRMSPALAYLPGASFGTRVEVNPLRHLIGTAGGWGGNPPRDARYMSVFPEQADGSTPYRLTVGDVPVHGFWSISVYNADGYFERNEQHAYSINNLTAVRNDDGTITVQFGGEPGDAPNQLPITPGWNYVVRMYRPHRAVLEGGWTFPRAEVVGGSCPRG</sequence>
<dbReference type="Gene3D" id="2.60.40.1610">
    <property type="entry name" value="Domain of unknown function DUF1254"/>
    <property type="match status" value="1"/>
</dbReference>
<dbReference type="Proteomes" id="UP001142372">
    <property type="component" value="Unassembled WGS sequence"/>
</dbReference>
<dbReference type="InterPro" id="IPR037050">
    <property type="entry name" value="DUF1254_sf"/>
</dbReference>
<gene>
    <name evidence="3" type="ORF">GCM10017584_08180</name>
</gene>